<evidence type="ECO:0000256" key="1">
    <source>
        <dbReference type="ARBA" id="ARBA00001946"/>
    </source>
</evidence>
<dbReference type="GO" id="GO:0005948">
    <property type="term" value="C:acetolactate synthase complex"/>
    <property type="evidence" value="ECO:0007669"/>
    <property type="project" value="TreeGrafter"/>
</dbReference>
<proteinExistence type="inferred from homology"/>
<comment type="similarity">
    <text evidence="3">Belongs to the TPP enzyme family.</text>
</comment>
<comment type="cofactor">
    <cofactor evidence="2">
        <name>thiamine diphosphate</name>
        <dbReference type="ChEBI" id="CHEBI:58937"/>
    </cofactor>
</comment>
<comment type="caution">
    <text evidence="7">The sequence shown here is derived from an EMBL/GenBank/DDBJ whole genome shotgun (WGS) entry which is preliminary data.</text>
</comment>
<name>T0ZUL6_9ZZZZ</name>
<accession>T0ZUL6</accession>
<dbReference type="GO" id="GO:0030976">
    <property type="term" value="F:thiamine pyrophosphate binding"/>
    <property type="evidence" value="ECO:0007669"/>
    <property type="project" value="InterPro"/>
</dbReference>
<dbReference type="GO" id="GO:0009097">
    <property type="term" value="P:isoleucine biosynthetic process"/>
    <property type="evidence" value="ECO:0007669"/>
    <property type="project" value="TreeGrafter"/>
</dbReference>
<dbReference type="Pfam" id="PF02775">
    <property type="entry name" value="TPP_enzyme_C"/>
    <property type="match status" value="1"/>
</dbReference>
<dbReference type="Gene3D" id="3.40.50.970">
    <property type="match status" value="1"/>
</dbReference>
<comment type="cofactor">
    <cofactor evidence="1">
        <name>Mg(2+)</name>
        <dbReference type="ChEBI" id="CHEBI:18420"/>
    </cofactor>
</comment>
<evidence type="ECO:0000256" key="5">
    <source>
        <dbReference type="ARBA" id="ARBA00023052"/>
    </source>
</evidence>
<evidence type="ECO:0000256" key="3">
    <source>
        <dbReference type="ARBA" id="ARBA00007812"/>
    </source>
</evidence>
<evidence type="ECO:0000259" key="6">
    <source>
        <dbReference type="Pfam" id="PF02775"/>
    </source>
</evidence>
<reference evidence="7" key="2">
    <citation type="journal article" date="2014" name="ISME J.">
        <title>Microbial stratification in low pH oxic and suboxic macroscopic growths along an acid mine drainage.</title>
        <authorList>
            <person name="Mendez-Garcia C."/>
            <person name="Mesa V."/>
            <person name="Sprenger R.R."/>
            <person name="Richter M."/>
            <person name="Diez M.S."/>
            <person name="Solano J."/>
            <person name="Bargiela R."/>
            <person name="Golyshina O.V."/>
            <person name="Manteca A."/>
            <person name="Ramos J.L."/>
            <person name="Gallego J.R."/>
            <person name="Llorente I."/>
            <person name="Martins Dos Santos V.A."/>
            <person name="Jensen O.N."/>
            <person name="Pelaez A.I."/>
            <person name="Sanchez J."/>
            <person name="Ferrer M."/>
        </authorList>
    </citation>
    <scope>NUCLEOTIDE SEQUENCE</scope>
</reference>
<evidence type="ECO:0000256" key="2">
    <source>
        <dbReference type="ARBA" id="ARBA00001964"/>
    </source>
</evidence>
<dbReference type="PROSITE" id="PS00187">
    <property type="entry name" value="TPP_ENZYMES"/>
    <property type="match status" value="1"/>
</dbReference>
<dbReference type="CDD" id="cd02004">
    <property type="entry name" value="TPP_BZL_OCoD_HPCL"/>
    <property type="match status" value="1"/>
</dbReference>
<dbReference type="GO" id="GO:0003984">
    <property type="term" value="F:acetolactate synthase activity"/>
    <property type="evidence" value="ECO:0007669"/>
    <property type="project" value="TreeGrafter"/>
</dbReference>
<dbReference type="InterPro" id="IPR000399">
    <property type="entry name" value="TPP-bd_CS"/>
</dbReference>
<dbReference type="Gene3D" id="3.40.50.1220">
    <property type="entry name" value="TPP-binding domain"/>
    <property type="match status" value="1"/>
</dbReference>
<dbReference type="EMBL" id="AUZX01010337">
    <property type="protein sequence ID" value="EQD48297.1"/>
    <property type="molecule type" value="Genomic_DNA"/>
</dbReference>
<keyword evidence="5" id="KW-0786">Thiamine pyrophosphate</keyword>
<dbReference type="GO" id="GO:0050660">
    <property type="term" value="F:flavin adenine dinucleotide binding"/>
    <property type="evidence" value="ECO:0007669"/>
    <property type="project" value="TreeGrafter"/>
</dbReference>
<feature type="non-terminal residue" evidence="7">
    <location>
        <position position="1"/>
    </location>
</feature>
<dbReference type="PANTHER" id="PTHR18968:SF166">
    <property type="entry name" value="2-HYDROXYACYL-COA LYASE 2"/>
    <property type="match status" value="1"/>
</dbReference>
<feature type="domain" description="Thiamine pyrophosphate enzyme TPP-binding" evidence="6">
    <location>
        <begin position="136"/>
        <end position="283"/>
    </location>
</feature>
<dbReference type="PANTHER" id="PTHR18968">
    <property type="entry name" value="THIAMINE PYROPHOSPHATE ENZYMES"/>
    <property type="match status" value="1"/>
</dbReference>
<dbReference type="SUPFAM" id="SSF52467">
    <property type="entry name" value="DHS-like NAD/FAD-binding domain"/>
    <property type="match status" value="1"/>
</dbReference>
<evidence type="ECO:0000313" key="7">
    <source>
        <dbReference type="EMBL" id="EQD48297.1"/>
    </source>
</evidence>
<dbReference type="InterPro" id="IPR011766">
    <property type="entry name" value="TPP_enzyme_TPP-bd"/>
</dbReference>
<reference evidence="7" key="1">
    <citation type="submission" date="2013-08" db="EMBL/GenBank/DDBJ databases">
        <authorList>
            <person name="Mendez C."/>
            <person name="Richter M."/>
            <person name="Ferrer M."/>
            <person name="Sanchez J."/>
        </authorList>
    </citation>
    <scope>NUCLEOTIDE SEQUENCE</scope>
</reference>
<dbReference type="GO" id="GO:0000287">
    <property type="term" value="F:magnesium ion binding"/>
    <property type="evidence" value="ECO:0007669"/>
    <property type="project" value="InterPro"/>
</dbReference>
<dbReference type="SUPFAM" id="SSF52518">
    <property type="entry name" value="Thiamin diphosphate-binding fold (THDP-binding)"/>
    <property type="match status" value="1"/>
</dbReference>
<dbReference type="AlphaFoldDB" id="T0ZUL6"/>
<keyword evidence="4" id="KW-0479">Metal-binding</keyword>
<gene>
    <name evidence="7" type="ORF">B1A_14095</name>
</gene>
<dbReference type="InterPro" id="IPR045229">
    <property type="entry name" value="TPP_enz"/>
</dbReference>
<dbReference type="InterPro" id="IPR029035">
    <property type="entry name" value="DHS-like_NAD/FAD-binding_dom"/>
</dbReference>
<sequence length="301" mass="33223">YGLMSSRKTAFDQADVILLRERPLDFRMGYGRRLNPKATIIILDMDYRNVGYNRDFDIGLVGNIRAVVNGLCDASAGDTARRHDPFLDLLRSEEAKSQDKNRAIIDANATPIHPIRLVHEINEFLLEDTVYIGDGGDIVTFSGSVVRPHKPGGWMDPGPLGTLGVGTGFAMASKLLQPERDVVVLFGDGSFGLTGFDFETMVRNKLPFVGVIGNNASWNQIRYGQARKYGAERGDVGNILDDVRFDRFAESMGGFGIRVTDPADIRPALEKARDSGKPALVDVVIDREKYSSGTMNQTMYK</sequence>
<dbReference type="InterPro" id="IPR029061">
    <property type="entry name" value="THDP-binding"/>
</dbReference>
<protein>
    <submittedName>
        <fullName evidence="7">Thiamine pyrophosphate protein TPP binding domain protein</fullName>
    </submittedName>
</protein>
<evidence type="ECO:0000256" key="4">
    <source>
        <dbReference type="ARBA" id="ARBA00022723"/>
    </source>
</evidence>
<organism evidence="7">
    <name type="scientific">mine drainage metagenome</name>
    <dbReference type="NCBI Taxonomy" id="410659"/>
    <lineage>
        <taxon>unclassified sequences</taxon>
        <taxon>metagenomes</taxon>
        <taxon>ecological metagenomes</taxon>
    </lineage>
</organism>
<dbReference type="GO" id="GO:0009099">
    <property type="term" value="P:L-valine biosynthetic process"/>
    <property type="evidence" value="ECO:0007669"/>
    <property type="project" value="TreeGrafter"/>
</dbReference>